<protein>
    <recommendedName>
        <fullName evidence="2">DUF7580 domain-containing protein</fullName>
    </recommendedName>
</protein>
<evidence type="ECO:0000313" key="4">
    <source>
        <dbReference type="Proteomes" id="UP001305414"/>
    </source>
</evidence>
<dbReference type="EMBL" id="JAWHQM010000003">
    <property type="protein sequence ID" value="KAK5626498.1"/>
    <property type="molecule type" value="Genomic_DNA"/>
</dbReference>
<comment type="caution">
    <text evidence="3">The sequence shown here is derived from an EMBL/GenBank/DDBJ whole genome shotgun (WGS) entry which is preliminary data.</text>
</comment>
<organism evidence="3 4">
    <name type="scientific">Xylaria bambusicola</name>
    <dbReference type="NCBI Taxonomy" id="326684"/>
    <lineage>
        <taxon>Eukaryota</taxon>
        <taxon>Fungi</taxon>
        <taxon>Dikarya</taxon>
        <taxon>Ascomycota</taxon>
        <taxon>Pezizomycotina</taxon>
        <taxon>Sordariomycetes</taxon>
        <taxon>Xylariomycetidae</taxon>
        <taxon>Xylariales</taxon>
        <taxon>Xylariaceae</taxon>
        <taxon>Xylaria</taxon>
    </lineage>
</organism>
<evidence type="ECO:0000256" key="1">
    <source>
        <dbReference type="SAM" id="SignalP"/>
    </source>
</evidence>
<evidence type="ECO:0000313" key="3">
    <source>
        <dbReference type="EMBL" id="KAK5626498.1"/>
    </source>
</evidence>
<sequence length="597" mass="66791">MSGVEAVGLVLGVIPLIISALEHYHGGNNAVSTWRGHVRIIHSLVRNLKTEHGKLYNTCETLLGGIVSPAKLEPMLNEPFGPLWQDEDAKERIETRLDHMYNTFQDTVKDMLTIMEELKSNLGLSPEGQSERYAGGVVKRYIMRASLVIKRSSYDEALQGLISRNQTLETIVIGSLRLEPSRGKRSHGKYLELFRRLARSVYKALQLGLCKACPLKHGLCLQLLTPRLSLRGEEEMIAGKLDFRVILSHHDALGLRNPNPVPWNWKAARLQVDISSKNPTGELNHPTGPSIGEAGGRRVVKRVKFIAEEHINTQVINNGQPAAQYRMLPFLSIDSFRSKTCGYATDPSVHKYGRFNVIQLDENCGSRVLNFVSIRDILKAPAHWRQRSIPSFPQKLALAAAITSGVMQLHETPWLSTTMTSQILYLSSFDDAINFCRAYVSKKAPEDVCRHGPNCPGSCEDSSSGIIQPGGFSNEPMWALFVLLIEVILWRSIDDVLSEKFCAINPEASPKEIFDCTTELGFEIVRSLLSKVTLVGGQEYCNAVEYCLKLAFGYPNLDLSQEELRHQVYGNIITPIEESLERSKNLTIERNGIHVTY</sequence>
<dbReference type="PANTHER" id="PTHR35186:SF4">
    <property type="entry name" value="PRION-INHIBITION AND PROPAGATION HELO DOMAIN-CONTAINING PROTEIN"/>
    <property type="match status" value="1"/>
</dbReference>
<name>A0AAN7Z497_9PEZI</name>
<dbReference type="Pfam" id="PF24476">
    <property type="entry name" value="DUF7580"/>
    <property type="match status" value="1"/>
</dbReference>
<dbReference type="InterPro" id="IPR056002">
    <property type="entry name" value="DUF7580"/>
</dbReference>
<feature type="domain" description="DUF7580" evidence="2">
    <location>
        <begin position="372"/>
        <end position="582"/>
    </location>
</feature>
<feature type="signal peptide" evidence="1">
    <location>
        <begin position="1"/>
        <end position="20"/>
    </location>
</feature>
<accession>A0AAN7Z497</accession>
<reference evidence="3 4" key="1">
    <citation type="submission" date="2023-10" db="EMBL/GenBank/DDBJ databases">
        <title>Draft genome sequence of Xylaria bambusicola isolate GMP-LS, the root and basal stem rot pathogen of sugarcane in Indonesia.</title>
        <authorList>
            <person name="Selvaraj P."/>
            <person name="Muralishankar V."/>
            <person name="Muruganantham S."/>
            <person name="Sp S."/>
            <person name="Haryani S."/>
            <person name="Lau K.J.X."/>
            <person name="Naqvi N.I."/>
        </authorList>
    </citation>
    <scope>NUCLEOTIDE SEQUENCE [LARGE SCALE GENOMIC DNA]</scope>
    <source>
        <strain evidence="3">GMP-LS</strain>
    </source>
</reference>
<feature type="chain" id="PRO_5042979962" description="DUF7580 domain-containing protein" evidence="1">
    <location>
        <begin position="21"/>
        <end position="597"/>
    </location>
</feature>
<keyword evidence="1" id="KW-0732">Signal</keyword>
<dbReference type="AlphaFoldDB" id="A0AAN7Z497"/>
<dbReference type="Proteomes" id="UP001305414">
    <property type="component" value="Unassembled WGS sequence"/>
</dbReference>
<keyword evidence="4" id="KW-1185">Reference proteome</keyword>
<proteinExistence type="predicted"/>
<gene>
    <name evidence="3" type="ORF">RRF57_002213</name>
</gene>
<dbReference type="PANTHER" id="PTHR35186">
    <property type="entry name" value="ANK_REP_REGION DOMAIN-CONTAINING PROTEIN"/>
    <property type="match status" value="1"/>
</dbReference>
<evidence type="ECO:0000259" key="2">
    <source>
        <dbReference type="Pfam" id="PF24476"/>
    </source>
</evidence>